<protein>
    <submittedName>
        <fullName evidence="9">Uncharacterized protein</fullName>
    </submittedName>
</protein>
<dbReference type="GO" id="GO:0005737">
    <property type="term" value="C:cytoplasm"/>
    <property type="evidence" value="ECO:0007669"/>
    <property type="project" value="UniProtKB-SubCell"/>
</dbReference>
<name>A0A9P6W1M9_MAUEX</name>
<keyword evidence="6" id="KW-0131">Cell cycle</keyword>
<keyword evidence="4" id="KW-0963">Cytoplasm</keyword>
<evidence type="ECO:0000259" key="8">
    <source>
        <dbReference type="Pfam" id="PF20936"/>
    </source>
</evidence>
<dbReference type="PANTHER" id="PTHR15492">
    <property type="entry name" value="CYCLIN D1-BINDING PROTEIN 1"/>
    <property type="match status" value="1"/>
</dbReference>
<dbReference type="InterPro" id="IPR049317">
    <property type="entry name" value="GCIP-like_N"/>
</dbReference>
<dbReference type="Proteomes" id="UP000750334">
    <property type="component" value="Unassembled WGS sequence"/>
</dbReference>
<evidence type="ECO:0000256" key="1">
    <source>
        <dbReference type="ARBA" id="ARBA00004123"/>
    </source>
</evidence>
<gene>
    <name evidence="9" type="ORF">C6P45_001756</name>
</gene>
<dbReference type="InterPro" id="IPR049318">
    <property type="entry name" value="GCIP_C"/>
</dbReference>
<keyword evidence="10" id="KW-1185">Reference proteome</keyword>
<feature type="domain" description="Cyclin-D1-binding protein 1-like C-terminal" evidence="8">
    <location>
        <begin position="214"/>
        <end position="326"/>
    </location>
</feature>
<reference evidence="9 10" key="1">
    <citation type="submission" date="2020-11" db="EMBL/GenBank/DDBJ databases">
        <title>Kefir isolates.</title>
        <authorList>
            <person name="Marcisauskas S."/>
            <person name="Kim Y."/>
            <person name="Blasche S."/>
        </authorList>
    </citation>
    <scope>NUCLEOTIDE SEQUENCE [LARGE SCALE GENOMIC DNA]</scope>
    <source>
        <strain evidence="9 10">OG2</strain>
    </source>
</reference>
<dbReference type="Pfam" id="PF20936">
    <property type="entry name" value="GCIP_C"/>
    <property type="match status" value="1"/>
</dbReference>
<comment type="caution">
    <text evidence="9">The sequence shown here is derived from an EMBL/GenBank/DDBJ whole genome shotgun (WGS) entry which is preliminary data.</text>
</comment>
<organism evidence="9 10">
    <name type="scientific">Maudiozyma exigua</name>
    <name type="common">Yeast</name>
    <name type="synonym">Kazachstania exigua</name>
    <dbReference type="NCBI Taxonomy" id="34358"/>
    <lineage>
        <taxon>Eukaryota</taxon>
        <taxon>Fungi</taxon>
        <taxon>Dikarya</taxon>
        <taxon>Ascomycota</taxon>
        <taxon>Saccharomycotina</taxon>
        <taxon>Saccharomycetes</taxon>
        <taxon>Saccharomycetales</taxon>
        <taxon>Saccharomycetaceae</taxon>
        <taxon>Maudiozyma</taxon>
    </lineage>
</organism>
<evidence type="ECO:0000259" key="7">
    <source>
        <dbReference type="Pfam" id="PF13324"/>
    </source>
</evidence>
<evidence type="ECO:0000256" key="6">
    <source>
        <dbReference type="ARBA" id="ARBA00023306"/>
    </source>
</evidence>
<accession>A0A9P6W1M9</accession>
<dbReference type="EMBL" id="PUHR01000187">
    <property type="protein sequence ID" value="KAG0659773.1"/>
    <property type="molecule type" value="Genomic_DNA"/>
</dbReference>
<evidence type="ECO:0000256" key="2">
    <source>
        <dbReference type="ARBA" id="ARBA00004496"/>
    </source>
</evidence>
<dbReference type="PANTHER" id="PTHR15492:SF1">
    <property type="entry name" value="CYCLIN-D1-BINDING PROTEIN 1"/>
    <property type="match status" value="1"/>
</dbReference>
<sequence>MSTTTAVTIDQLKDLQKAIRDQFITLYKNDTDAIRNISSSTKIKDSTPCLELVKLSQLIKAHTTKIGIILKPETFTKENYNATYKELKSFIDYVFFYLSLLPLFYKNEEYPEFMLKKLDNATLELLNGMEVLCDELDKKFEQHDLDQDRLLCIGMIWTSCDTLEDIGQKGKFGLLADSIRESSGLVEDVLIEINEFLEEPSLGNGFMLDDGLNSDEDDEIEEQEPKILEDDKETLEKLTTFLDVWKTKLKMIKLLLSSFTSTISSSNYKSTNKKGSILDELHSQHLIIIKNIDELIGDVFMSDSSFDPKDFDEQIESVNDSMVKIVAVMKKLNDEDVKKSKWINVWETKYFEKK</sequence>
<dbReference type="InterPro" id="IPR026907">
    <property type="entry name" value="GCIP-like"/>
</dbReference>
<keyword evidence="5" id="KW-0539">Nucleus</keyword>
<dbReference type="Gene3D" id="1.20.1410.10">
    <property type="entry name" value="I/LWEQ domain"/>
    <property type="match status" value="1"/>
</dbReference>
<dbReference type="GO" id="GO:0005634">
    <property type="term" value="C:nucleus"/>
    <property type="evidence" value="ECO:0007669"/>
    <property type="project" value="UniProtKB-SubCell"/>
</dbReference>
<feature type="domain" description="Cyclin-D1-binding protein 1-like N-terminal" evidence="7">
    <location>
        <begin position="51"/>
        <end position="199"/>
    </location>
</feature>
<dbReference type="Pfam" id="PF13324">
    <property type="entry name" value="GCIP_N"/>
    <property type="match status" value="1"/>
</dbReference>
<evidence type="ECO:0000313" key="10">
    <source>
        <dbReference type="Proteomes" id="UP000750334"/>
    </source>
</evidence>
<evidence type="ECO:0000313" key="9">
    <source>
        <dbReference type="EMBL" id="KAG0659773.1"/>
    </source>
</evidence>
<evidence type="ECO:0000256" key="4">
    <source>
        <dbReference type="ARBA" id="ARBA00022490"/>
    </source>
</evidence>
<dbReference type="OrthoDB" id="4088536at2759"/>
<comment type="subcellular location">
    <subcellularLocation>
        <location evidence="2">Cytoplasm</location>
    </subcellularLocation>
    <subcellularLocation>
        <location evidence="1">Nucleus</location>
    </subcellularLocation>
</comment>
<evidence type="ECO:0000256" key="3">
    <source>
        <dbReference type="ARBA" id="ARBA00008940"/>
    </source>
</evidence>
<dbReference type="AlphaFoldDB" id="A0A9P6W1M9"/>
<evidence type="ECO:0000256" key="5">
    <source>
        <dbReference type="ARBA" id="ARBA00023242"/>
    </source>
</evidence>
<comment type="similarity">
    <text evidence="3">Belongs to the CCNDBP1 family.</text>
</comment>
<proteinExistence type="inferred from homology"/>